<dbReference type="Proteomes" id="UP001499987">
    <property type="component" value="Unassembled WGS sequence"/>
</dbReference>
<accession>A0ABN1T940</accession>
<evidence type="ECO:0008006" key="3">
    <source>
        <dbReference type="Google" id="ProtNLM"/>
    </source>
</evidence>
<keyword evidence="2" id="KW-1185">Reference proteome</keyword>
<comment type="caution">
    <text evidence="1">The sequence shown here is derived from an EMBL/GenBank/DDBJ whole genome shotgun (WGS) entry which is preliminary data.</text>
</comment>
<evidence type="ECO:0000313" key="1">
    <source>
        <dbReference type="EMBL" id="GAA1069825.1"/>
    </source>
</evidence>
<reference evidence="1 2" key="1">
    <citation type="journal article" date="2019" name="Int. J. Syst. Evol. Microbiol.">
        <title>The Global Catalogue of Microorganisms (GCM) 10K type strain sequencing project: providing services to taxonomists for standard genome sequencing and annotation.</title>
        <authorList>
            <consortium name="The Broad Institute Genomics Platform"/>
            <consortium name="The Broad Institute Genome Sequencing Center for Infectious Disease"/>
            <person name="Wu L."/>
            <person name="Ma J."/>
        </authorList>
    </citation>
    <scope>NUCLEOTIDE SEQUENCE [LARGE SCALE GENOMIC DNA]</scope>
    <source>
        <strain evidence="1 2">JCM 13002</strain>
    </source>
</reference>
<sequence>MNGISVARGVLVTARRQRLLAAIREEGGRWDWRRAEAQYDTSPEPHIIRRDLMELCRSGDLVRVGLGEYEAAPAG</sequence>
<dbReference type="EMBL" id="BAAALD010000002">
    <property type="protein sequence ID" value="GAA1069825.1"/>
    <property type="molecule type" value="Genomic_DNA"/>
</dbReference>
<dbReference type="RefSeq" id="WP_344621651.1">
    <property type="nucleotide sequence ID" value="NZ_BAAALD010000002.1"/>
</dbReference>
<organism evidence="1 2">
    <name type="scientific">Kitasatospora arboriphila</name>
    <dbReference type="NCBI Taxonomy" id="258052"/>
    <lineage>
        <taxon>Bacteria</taxon>
        <taxon>Bacillati</taxon>
        <taxon>Actinomycetota</taxon>
        <taxon>Actinomycetes</taxon>
        <taxon>Kitasatosporales</taxon>
        <taxon>Streptomycetaceae</taxon>
        <taxon>Kitasatospora</taxon>
    </lineage>
</organism>
<proteinExistence type="predicted"/>
<name>A0ABN1T940_9ACTN</name>
<protein>
    <recommendedName>
        <fullName evidence="3">DUF2087 domain-containing protein</fullName>
    </recommendedName>
</protein>
<evidence type="ECO:0000313" key="2">
    <source>
        <dbReference type="Proteomes" id="UP001499987"/>
    </source>
</evidence>
<gene>
    <name evidence="1" type="ORF">GCM10009663_03690</name>
</gene>